<comment type="similarity">
    <text evidence="2">Belongs to the complex I subunit 4 family.</text>
</comment>
<dbReference type="GO" id="GO:0016491">
    <property type="term" value="F:oxidoreductase activity"/>
    <property type="evidence" value="ECO:0007669"/>
    <property type="project" value="UniProtKB-KW"/>
</dbReference>
<dbReference type="Proteomes" id="UP001236507">
    <property type="component" value="Unassembled WGS sequence"/>
</dbReference>
<proteinExistence type="inferred from homology"/>
<dbReference type="PRINTS" id="PR01437">
    <property type="entry name" value="NUOXDRDTASE4"/>
</dbReference>
<feature type="domain" description="NADH:quinone oxidoreductase/Mrp antiporter transmembrane" evidence="8">
    <location>
        <begin position="123"/>
        <end position="411"/>
    </location>
</feature>
<evidence type="ECO:0000256" key="3">
    <source>
        <dbReference type="ARBA" id="ARBA00022692"/>
    </source>
</evidence>
<evidence type="ECO:0000313" key="10">
    <source>
        <dbReference type="Proteomes" id="UP001236507"/>
    </source>
</evidence>
<feature type="transmembrane region" description="Helical" evidence="7">
    <location>
        <begin position="159"/>
        <end position="179"/>
    </location>
</feature>
<feature type="transmembrane region" description="Helical" evidence="7">
    <location>
        <begin position="205"/>
        <end position="223"/>
    </location>
</feature>
<evidence type="ECO:0000259" key="8">
    <source>
        <dbReference type="Pfam" id="PF00361"/>
    </source>
</evidence>
<dbReference type="PANTHER" id="PTHR43507:SF1">
    <property type="entry name" value="NADH-UBIQUINONE OXIDOREDUCTASE CHAIN 4"/>
    <property type="match status" value="1"/>
</dbReference>
<reference evidence="9 10" key="1">
    <citation type="submission" date="2023-05" db="EMBL/GenBank/DDBJ databases">
        <title>Novel species of genus Flectobacillus isolated from stream in China.</title>
        <authorList>
            <person name="Lu H."/>
        </authorList>
    </citation>
    <scope>NUCLEOTIDE SEQUENCE [LARGE SCALE GENOMIC DNA]</scope>
    <source>
        <strain evidence="9 10">KCTC 42575</strain>
    </source>
</reference>
<feature type="transmembrane region" description="Helical" evidence="7">
    <location>
        <begin position="27"/>
        <end position="48"/>
    </location>
</feature>
<feature type="transmembrane region" description="Helical" evidence="7">
    <location>
        <begin position="69"/>
        <end position="92"/>
    </location>
</feature>
<evidence type="ECO:0000256" key="1">
    <source>
        <dbReference type="ARBA" id="ARBA00004127"/>
    </source>
</evidence>
<protein>
    <submittedName>
        <fullName evidence="9">NADH-quinone oxidoreductase subunit M</fullName>
        <ecNumber evidence="9">1.6.5.-</ecNumber>
    </submittedName>
</protein>
<dbReference type="InterPro" id="IPR003918">
    <property type="entry name" value="NADH_UbQ_OxRdtase"/>
</dbReference>
<sequence length="483" mass="52447">MLTLTLILLPIIAGLLTLSTKGENAKVIALVAALVELALGAYTFFAFVPDATSQFGVSYNWIASAGIKFSVGIDGISLILVSLTTLVVPFIILSTFQNNYDKASTFYSLILFMQAGLVGVFTAKDAFLFYFFFEAALIPIYFIAAIWGGENRIKVTFKFFVYTIFGSLFMLLALVYLYIKTPTHSSEITALYETARLLDASQQGFIFWAFFIAFAIKMPLFPFHTWQPDTYVEAPTAGTMLLSGIMLKMGTYGLIRLLLPIAPLGVKAWGTVAVVLAIIGIVYGSIIAIQQKDMKRLIAYSSFAHVGLMAAGIFSGNLDGIQGSLIQMLAHGINVVGLFFIVEIIQQRTKSRELSSLGGITQTTPQLTVLFIIIMLGSVALPLTNGFVGEFLLLKGVFEYNAWMGAVAGLTIILGAVYMLRLVQKSMFGTTTSLTEGFEDLGLTERATLLPIATLVIVLGIVPNIILKASEPAVSQLLSIINK</sequence>
<dbReference type="RefSeq" id="WP_283345228.1">
    <property type="nucleotide sequence ID" value="NZ_JASHIF010000011.1"/>
</dbReference>
<feature type="transmembrane region" description="Helical" evidence="7">
    <location>
        <begin position="268"/>
        <end position="290"/>
    </location>
</feature>
<feature type="transmembrane region" description="Helical" evidence="7">
    <location>
        <begin position="128"/>
        <end position="147"/>
    </location>
</feature>
<dbReference type="NCBIfam" id="TIGR01972">
    <property type="entry name" value="NDH_I_M"/>
    <property type="match status" value="1"/>
</dbReference>
<keyword evidence="3 6" id="KW-0812">Transmembrane</keyword>
<comment type="subcellular location">
    <subcellularLocation>
        <location evidence="1">Endomembrane system</location>
        <topology evidence="1">Multi-pass membrane protein</topology>
    </subcellularLocation>
    <subcellularLocation>
        <location evidence="6">Membrane</location>
        <topology evidence="6">Multi-pass membrane protein</topology>
    </subcellularLocation>
</comment>
<dbReference type="InterPro" id="IPR001750">
    <property type="entry name" value="ND/Mrp_TM"/>
</dbReference>
<dbReference type="Pfam" id="PF00361">
    <property type="entry name" value="Proton_antipo_M"/>
    <property type="match status" value="1"/>
</dbReference>
<evidence type="ECO:0000256" key="4">
    <source>
        <dbReference type="ARBA" id="ARBA00022989"/>
    </source>
</evidence>
<keyword evidence="4 7" id="KW-1133">Transmembrane helix</keyword>
<evidence type="ECO:0000313" key="9">
    <source>
        <dbReference type="EMBL" id="MDI9860558.1"/>
    </source>
</evidence>
<keyword evidence="5 7" id="KW-0472">Membrane</keyword>
<feature type="transmembrane region" description="Helical" evidence="7">
    <location>
        <begin position="400"/>
        <end position="420"/>
    </location>
</feature>
<evidence type="ECO:0000256" key="2">
    <source>
        <dbReference type="ARBA" id="ARBA00009025"/>
    </source>
</evidence>
<evidence type="ECO:0000256" key="5">
    <source>
        <dbReference type="ARBA" id="ARBA00023136"/>
    </source>
</evidence>
<name>A0ABT6YAE3_9BACT</name>
<feature type="transmembrane region" description="Helical" evidence="7">
    <location>
        <begin position="104"/>
        <end position="121"/>
    </location>
</feature>
<dbReference type="InterPro" id="IPR010227">
    <property type="entry name" value="NADH_Q_OxRdtase_chainM/4"/>
</dbReference>
<feature type="transmembrane region" description="Helical" evidence="7">
    <location>
        <begin position="328"/>
        <end position="346"/>
    </location>
</feature>
<keyword evidence="10" id="KW-1185">Reference proteome</keyword>
<evidence type="ECO:0000256" key="7">
    <source>
        <dbReference type="SAM" id="Phobius"/>
    </source>
</evidence>
<feature type="transmembrane region" description="Helical" evidence="7">
    <location>
        <begin position="297"/>
        <end position="316"/>
    </location>
</feature>
<keyword evidence="9" id="KW-0560">Oxidoreductase</keyword>
<gene>
    <name evidence="9" type="ORF">QM524_15190</name>
</gene>
<dbReference type="PANTHER" id="PTHR43507">
    <property type="entry name" value="NADH-UBIQUINONE OXIDOREDUCTASE CHAIN 4"/>
    <property type="match status" value="1"/>
</dbReference>
<comment type="caution">
    <text evidence="9">The sequence shown here is derived from an EMBL/GenBank/DDBJ whole genome shotgun (WGS) entry which is preliminary data.</text>
</comment>
<dbReference type="EC" id="1.6.5.-" evidence="9"/>
<feature type="transmembrane region" description="Helical" evidence="7">
    <location>
        <begin position="367"/>
        <end position="388"/>
    </location>
</feature>
<evidence type="ECO:0000256" key="6">
    <source>
        <dbReference type="RuleBase" id="RU000320"/>
    </source>
</evidence>
<accession>A0ABT6YAE3</accession>
<dbReference type="EMBL" id="JASHIF010000011">
    <property type="protein sequence ID" value="MDI9860558.1"/>
    <property type="molecule type" value="Genomic_DNA"/>
</dbReference>
<organism evidence="9 10">
    <name type="scientific">Flectobacillus roseus</name>
    <dbReference type="NCBI Taxonomy" id="502259"/>
    <lineage>
        <taxon>Bacteria</taxon>
        <taxon>Pseudomonadati</taxon>
        <taxon>Bacteroidota</taxon>
        <taxon>Cytophagia</taxon>
        <taxon>Cytophagales</taxon>
        <taxon>Flectobacillaceae</taxon>
        <taxon>Flectobacillus</taxon>
    </lineage>
</organism>